<dbReference type="InterPro" id="IPR036514">
    <property type="entry name" value="SGNH_hydro_sf"/>
</dbReference>
<proteinExistence type="predicted"/>
<reference evidence="3 4" key="1">
    <citation type="submission" date="2016-10" db="EMBL/GenBank/DDBJ databases">
        <authorList>
            <person name="de Groot N.N."/>
        </authorList>
    </citation>
    <scope>NUCLEOTIDE SEQUENCE [LARGE SCALE GENOMIC DNA]</scope>
    <source>
        <strain evidence="3 4">CPCC 201354</strain>
    </source>
</reference>
<dbReference type="PROSITE" id="PS51257">
    <property type="entry name" value="PROKAR_LIPOPROTEIN"/>
    <property type="match status" value="1"/>
</dbReference>
<dbReference type="AlphaFoldDB" id="A0A1G8JYL2"/>
<feature type="chain" id="PRO_5038792355" evidence="1">
    <location>
        <begin position="31"/>
        <end position="243"/>
    </location>
</feature>
<feature type="signal peptide" evidence="1">
    <location>
        <begin position="1"/>
        <end position="30"/>
    </location>
</feature>
<sequence>MRGLALSGRPLVTRAAATMAILCVISGALTGCSGASSTTPIPVSEAAAQPRNAPVVAVLGDSFTVGSGPVRTWDSYAAKVARQFDWQLIVAGASGTGFVNPGRVGRNFHESFVQELAWRPAPDMLIVSGGHNDRRTHPLTVYRAAAKLLRAVRIHWPGTRVVVVGPIWIGGAPRWAYPVRDAISLASKQSRVTFLDPLARRWITPRTTGILLPDGVHPTHQGHVRLARWLALSLQARGITAGR</sequence>
<evidence type="ECO:0000313" key="3">
    <source>
        <dbReference type="EMBL" id="SDI36274.1"/>
    </source>
</evidence>
<protein>
    <submittedName>
        <fullName evidence="3">Lysophospholipase L1</fullName>
    </submittedName>
</protein>
<accession>A0A1G8JYL2</accession>
<dbReference type="InterPro" id="IPR013830">
    <property type="entry name" value="SGNH_hydro"/>
</dbReference>
<organism evidence="3 4">
    <name type="scientific">Sinosporangium album</name>
    <dbReference type="NCBI Taxonomy" id="504805"/>
    <lineage>
        <taxon>Bacteria</taxon>
        <taxon>Bacillati</taxon>
        <taxon>Actinomycetota</taxon>
        <taxon>Actinomycetes</taxon>
        <taxon>Streptosporangiales</taxon>
        <taxon>Streptosporangiaceae</taxon>
        <taxon>Sinosporangium</taxon>
    </lineage>
</organism>
<dbReference type="STRING" id="504805.SAMN05421505_14611"/>
<evidence type="ECO:0000259" key="2">
    <source>
        <dbReference type="Pfam" id="PF13472"/>
    </source>
</evidence>
<dbReference type="CDD" id="cd00229">
    <property type="entry name" value="SGNH_hydrolase"/>
    <property type="match status" value="1"/>
</dbReference>
<dbReference type="Proteomes" id="UP000198923">
    <property type="component" value="Unassembled WGS sequence"/>
</dbReference>
<dbReference type="EMBL" id="FNCN01000046">
    <property type="protein sequence ID" value="SDI36274.1"/>
    <property type="molecule type" value="Genomic_DNA"/>
</dbReference>
<keyword evidence="4" id="KW-1185">Reference proteome</keyword>
<evidence type="ECO:0000313" key="4">
    <source>
        <dbReference type="Proteomes" id="UP000198923"/>
    </source>
</evidence>
<evidence type="ECO:0000256" key="1">
    <source>
        <dbReference type="SAM" id="SignalP"/>
    </source>
</evidence>
<name>A0A1G8JYL2_9ACTN</name>
<feature type="domain" description="SGNH hydrolase-type esterase" evidence="2">
    <location>
        <begin position="58"/>
        <end position="223"/>
    </location>
</feature>
<dbReference type="OrthoDB" id="8215557at2"/>
<dbReference type="Gene3D" id="3.40.50.1110">
    <property type="entry name" value="SGNH hydrolase"/>
    <property type="match status" value="1"/>
</dbReference>
<keyword evidence="1" id="KW-0732">Signal</keyword>
<gene>
    <name evidence="3" type="ORF">SAMN05421505_14611</name>
</gene>
<dbReference type="SUPFAM" id="SSF52266">
    <property type="entry name" value="SGNH hydrolase"/>
    <property type="match status" value="1"/>
</dbReference>
<dbReference type="Pfam" id="PF13472">
    <property type="entry name" value="Lipase_GDSL_2"/>
    <property type="match status" value="1"/>
</dbReference>